<proteinExistence type="predicted"/>
<keyword evidence="1" id="KW-0175">Coiled coil</keyword>
<sequence length="279" mass="30806">MAGILCVLDEVTSGLERFHAPARRRKAELRRCSTDLCRSGEPPTAGLQLGKDRGLPETTTVEENQRLRKELSASLTMQKNLQKMFSNQGKEKEIMGGELARKAQELQDIEEHLSDVKAQNERLLEKVRLCATEHKEKKSRGGGDAPPAACEQYLIDRNNTLSEQLIRTLDGYRALKRKVKDLQEEKAKVQEKVAEMAARMSKGFCHIRDFCRRLATGMGNAPAEDDDVEEDISSIENVLRGLMANMSSAVAGRVGNMEFPKAVAVAEVPTGSGKPSVVA</sequence>
<evidence type="ECO:0000256" key="1">
    <source>
        <dbReference type="SAM" id="Coils"/>
    </source>
</evidence>
<name>A0A7I8LHW1_SPIIN</name>
<organism evidence="2 3">
    <name type="scientific">Spirodela intermedia</name>
    <name type="common">Intermediate duckweed</name>
    <dbReference type="NCBI Taxonomy" id="51605"/>
    <lineage>
        <taxon>Eukaryota</taxon>
        <taxon>Viridiplantae</taxon>
        <taxon>Streptophyta</taxon>
        <taxon>Embryophyta</taxon>
        <taxon>Tracheophyta</taxon>
        <taxon>Spermatophyta</taxon>
        <taxon>Magnoliopsida</taxon>
        <taxon>Liliopsida</taxon>
        <taxon>Araceae</taxon>
        <taxon>Lemnoideae</taxon>
        <taxon>Spirodela</taxon>
    </lineage>
</organism>
<keyword evidence="3" id="KW-1185">Reference proteome</keyword>
<reference evidence="2" key="1">
    <citation type="submission" date="2020-02" db="EMBL/GenBank/DDBJ databases">
        <authorList>
            <person name="Scholz U."/>
            <person name="Mascher M."/>
            <person name="Fiebig A."/>
        </authorList>
    </citation>
    <scope>NUCLEOTIDE SEQUENCE</scope>
</reference>
<protein>
    <submittedName>
        <fullName evidence="2">Uncharacterized protein</fullName>
    </submittedName>
</protein>
<feature type="coiled-coil region" evidence="1">
    <location>
        <begin position="99"/>
        <end position="126"/>
    </location>
</feature>
<dbReference type="OrthoDB" id="1897593at2759"/>
<dbReference type="PANTHER" id="PTHR38378">
    <property type="entry name" value="MYOSIN HEAVY CHAIN-LIKE PROTEIN"/>
    <property type="match status" value="1"/>
</dbReference>
<dbReference type="EMBL" id="LR746278">
    <property type="protein sequence ID" value="CAA7408898.1"/>
    <property type="molecule type" value="Genomic_DNA"/>
</dbReference>
<dbReference type="Proteomes" id="UP000663760">
    <property type="component" value="Chromosome 15"/>
</dbReference>
<evidence type="ECO:0000313" key="3">
    <source>
        <dbReference type="Proteomes" id="UP000663760"/>
    </source>
</evidence>
<dbReference type="AlphaFoldDB" id="A0A7I8LHW1"/>
<dbReference type="PANTHER" id="PTHR38378:SF3">
    <property type="entry name" value="MYOSIN HEAVY CHAIN-LIKE PROTEIN"/>
    <property type="match status" value="1"/>
</dbReference>
<evidence type="ECO:0000313" key="2">
    <source>
        <dbReference type="EMBL" id="CAA7408898.1"/>
    </source>
</evidence>
<accession>A0A7I8LHW1</accession>
<gene>
    <name evidence="2" type="ORF">SI8410_15019576</name>
</gene>
<feature type="coiled-coil region" evidence="1">
    <location>
        <begin position="165"/>
        <end position="199"/>
    </location>
</feature>